<dbReference type="Gene3D" id="3.40.50.1820">
    <property type="entry name" value="alpha/beta hydrolase"/>
    <property type="match status" value="1"/>
</dbReference>
<comment type="caution">
    <text evidence="4">The sequence shown here is derived from an EMBL/GenBank/DDBJ whole genome shotgun (WGS) entry which is preliminary data.</text>
</comment>
<sequence>MTFNITGTGTRPSLALLCFHGTGSSAAIFRIQLSKLRLALKNHFEFIFVDAPIECGPGPGVLPLFARAGPFYSWFGIDNPTIESALPGIYQRLSEAVQDWEASKTHPESRIVGLLSFSEGTLVSSLLLW</sequence>
<keyword evidence="5" id="KW-1185">Reference proteome</keyword>
<dbReference type="GO" id="GO:0005737">
    <property type="term" value="C:cytoplasm"/>
    <property type="evidence" value="ECO:0007669"/>
    <property type="project" value="TreeGrafter"/>
</dbReference>
<dbReference type="InterPro" id="IPR005645">
    <property type="entry name" value="FSH-like_dom"/>
</dbReference>
<dbReference type="Pfam" id="PF03959">
    <property type="entry name" value="FSH1"/>
    <property type="match status" value="1"/>
</dbReference>
<dbReference type="AlphaFoldDB" id="A0A8H4RW75"/>
<dbReference type="PANTHER" id="PTHR48070">
    <property type="entry name" value="ESTERASE OVCA2"/>
    <property type="match status" value="1"/>
</dbReference>
<protein>
    <recommendedName>
        <fullName evidence="3">Serine hydrolase domain-containing protein</fullName>
    </recommendedName>
</protein>
<comment type="similarity">
    <text evidence="1">Belongs to the LovG family.</text>
</comment>
<evidence type="ECO:0000259" key="3">
    <source>
        <dbReference type="Pfam" id="PF03959"/>
    </source>
</evidence>
<dbReference type="GO" id="GO:0016787">
    <property type="term" value="F:hydrolase activity"/>
    <property type="evidence" value="ECO:0007669"/>
    <property type="project" value="UniProtKB-KW"/>
</dbReference>
<dbReference type="OrthoDB" id="414698at2759"/>
<name>A0A8H4RW75_9HELO</name>
<proteinExistence type="inferred from homology"/>
<dbReference type="GO" id="GO:0005634">
    <property type="term" value="C:nucleus"/>
    <property type="evidence" value="ECO:0007669"/>
    <property type="project" value="TreeGrafter"/>
</dbReference>
<evidence type="ECO:0000256" key="2">
    <source>
        <dbReference type="ARBA" id="ARBA00022801"/>
    </source>
</evidence>
<organism evidence="4 5">
    <name type="scientific">Cudoniella acicularis</name>
    <dbReference type="NCBI Taxonomy" id="354080"/>
    <lineage>
        <taxon>Eukaryota</taxon>
        <taxon>Fungi</taxon>
        <taxon>Dikarya</taxon>
        <taxon>Ascomycota</taxon>
        <taxon>Pezizomycotina</taxon>
        <taxon>Leotiomycetes</taxon>
        <taxon>Helotiales</taxon>
        <taxon>Tricladiaceae</taxon>
        <taxon>Cudoniella</taxon>
    </lineage>
</organism>
<dbReference type="SUPFAM" id="SSF53474">
    <property type="entry name" value="alpha/beta-Hydrolases"/>
    <property type="match status" value="1"/>
</dbReference>
<evidence type="ECO:0000256" key="1">
    <source>
        <dbReference type="ARBA" id="ARBA00005863"/>
    </source>
</evidence>
<accession>A0A8H4RW75</accession>
<evidence type="ECO:0000313" key="5">
    <source>
        <dbReference type="Proteomes" id="UP000566819"/>
    </source>
</evidence>
<dbReference type="PANTHER" id="PTHR48070:SF3">
    <property type="entry name" value="ESTERASE DBAE-RELATED"/>
    <property type="match status" value="1"/>
</dbReference>
<evidence type="ECO:0000313" key="4">
    <source>
        <dbReference type="EMBL" id="KAF4635602.1"/>
    </source>
</evidence>
<reference evidence="4 5" key="1">
    <citation type="submission" date="2020-03" db="EMBL/GenBank/DDBJ databases">
        <title>Draft Genome Sequence of Cudoniella acicularis.</title>
        <authorList>
            <person name="Buettner E."/>
            <person name="Kellner H."/>
        </authorList>
    </citation>
    <scope>NUCLEOTIDE SEQUENCE [LARGE SCALE GENOMIC DNA]</scope>
    <source>
        <strain evidence="4 5">DSM 108380</strain>
    </source>
</reference>
<gene>
    <name evidence="4" type="ORF">G7Y89_g2491</name>
</gene>
<feature type="domain" description="Serine hydrolase" evidence="3">
    <location>
        <begin position="14"/>
        <end position="128"/>
    </location>
</feature>
<dbReference type="GO" id="GO:0044550">
    <property type="term" value="P:secondary metabolite biosynthetic process"/>
    <property type="evidence" value="ECO:0007669"/>
    <property type="project" value="TreeGrafter"/>
</dbReference>
<dbReference type="InterPro" id="IPR029058">
    <property type="entry name" value="AB_hydrolase_fold"/>
</dbReference>
<dbReference type="InterPro" id="IPR050593">
    <property type="entry name" value="LovG"/>
</dbReference>
<keyword evidence="2" id="KW-0378">Hydrolase</keyword>
<dbReference type="EMBL" id="JAAMPI010000109">
    <property type="protein sequence ID" value="KAF4635602.1"/>
    <property type="molecule type" value="Genomic_DNA"/>
</dbReference>
<dbReference type="Proteomes" id="UP000566819">
    <property type="component" value="Unassembled WGS sequence"/>
</dbReference>